<proteinExistence type="inferred from homology"/>
<keyword evidence="6" id="KW-1185">Reference proteome</keyword>
<feature type="transmembrane region" description="Helical" evidence="4">
    <location>
        <begin position="146"/>
        <end position="171"/>
    </location>
</feature>
<keyword evidence="1 4" id="KW-0812">Transmembrane</keyword>
<comment type="caution">
    <text evidence="5">The sequence shown here is derived from an EMBL/GenBank/DDBJ whole genome shotgun (WGS) entry which is preliminary data.</text>
</comment>
<evidence type="ECO:0000313" key="5">
    <source>
        <dbReference type="EMBL" id="KAG7292015.1"/>
    </source>
</evidence>
<dbReference type="GO" id="GO:0016020">
    <property type="term" value="C:membrane"/>
    <property type="evidence" value="ECO:0007669"/>
    <property type="project" value="UniProtKB-SubCell"/>
</dbReference>
<name>A0AAD4F2Z6_9PEZI</name>
<gene>
    <name evidence="5" type="ORF">NEMBOFW57_002046</name>
</gene>
<comment type="subcellular location">
    <subcellularLocation>
        <location evidence="4">Membrane</location>
        <topology evidence="4">Multi-pass membrane protein</topology>
    </subcellularLocation>
</comment>
<evidence type="ECO:0000256" key="1">
    <source>
        <dbReference type="ARBA" id="ARBA00022692"/>
    </source>
</evidence>
<sequence>MDHGSSGSMAACKISMLWNWYTIDACFLSSSWQITSHGAFAATCIGVILMVVALEALRRLGKEYDEHIQRDFAARVALIANGGVAPVVAAVAVAGSSSSSSSPAACPAGAGAGAGGEALAPQTVTFRASPLQQFVRAVIHAVTFGLAYIVMLLAMYYNGYIIICILIGALLGKFFCDWMTRTVVIGGVENGVIKGGNGDARGIEEPSICCG</sequence>
<feature type="transmembrane region" description="Helical" evidence="4">
    <location>
        <begin position="72"/>
        <end position="94"/>
    </location>
</feature>
<dbReference type="AlphaFoldDB" id="A0AAD4F2Z6"/>
<evidence type="ECO:0000256" key="4">
    <source>
        <dbReference type="RuleBase" id="RU367022"/>
    </source>
</evidence>
<reference evidence="5" key="1">
    <citation type="submission" date="2023-02" db="EMBL/GenBank/DDBJ databases">
        <authorList>
            <person name="Palmer J.M."/>
        </authorList>
    </citation>
    <scope>NUCLEOTIDE SEQUENCE</scope>
    <source>
        <strain evidence="5">FW57</strain>
    </source>
</reference>
<evidence type="ECO:0000256" key="3">
    <source>
        <dbReference type="ARBA" id="ARBA00023136"/>
    </source>
</evidence>
<evidence type="ECO:0000256" key="2">
    <source>
        <dbReference type="ARBA" id="ARBA00022989"/>
    </source>
</evidence>
<dbReference type="InterPro" id="IPR007274">
    <property type="entry name" value="Cop_transporter"/>
</dbReference>
<keyword evidence="4" id="KW-0186">Copper</keyword>
<keyword evidence="4" id="KW-0406">Ion transport</keyword>
<dbReference type="PANTHER" id="PTHR12483:SF79">
    <property type="entry name" value="COPPER TRANSPORT PROTEIN"/>
    <property type="match status" value="1"/>
</dbReference>
<organism evidence="5 6">
    <name type="scientific">Staphylotrichum longicolle</name>
    <dbReference type="NCBI Taxonomy" id="669026"/>
    <lineage>
        <taxon>Eukaryota</taxon>
        <taxon>Fungi</taxon>
        <taxon>Dikarya</taxon>
        <taxon>Ascomycota</taxon>
        <taxon>Pezizomycotina</taxon>
        <taxon>Sordariomycetes</taxon>
        <taxon>Sordariomycetidae</taxon>
        <taxon>Sordariales</taxon>
        <taxon>Chaetomiaceae</taxon>
        <taxon>Staphylotrichum</taxon>
    </lineage>
</organism>
<feature type="transmembrane region" description="Helical" evidence="4">
    <location>
        <begin position="39"/>
        <end position="60"/>
    </location>
</feature>
<comment type="similarity">
    <text evidence="4">Belongs to the copper transporter (Ctr) (TC 1.A.56) family. SLC31A subfamily.</text>
</comment>
<evidence type="ECO:0000313" key="6">
    <source>
        <dbReference type="Proteomes" id="UP001197093"/>
    </source>
</evidence>
<dbReference type="Proteomes" id="UP001197093">
    <property type="component" value="Unassembled WGS sequence"/>
</dbReference>
<keyword evidence="4" id="KW-0813">Transport</keyword>
<dbReference type="GO" id="GO:0005375">
    <property type="term" value="F:copper ion transmembrane transporter activity"/>
    <property type="evidence" value="ECO:0007669"/>
    <property type="project" value="UniProtKB-UniRule"/>
</dbReference>
<keyword evidence="2 4" id="KW-1133">Transmembrane helix</keyword>
<dbReference type="Pfam" id="PF04145">
    <property type="entry name" value="Ctr"/>
    <property type="match status" value="1"/>
</dbReference>
<keyword evidence="4" id="KW-0187">Copper transport</keyword>
<accession>A0AAD4F2Z6</accession>
<dbReference type="EMBL" id="JAHCVI010000001">
    <property type="protein sequence ID" value="KAG7292015.1"/>
    <property type="molecule type" value="Genomic_DNA"/>
</dbReference>
<dbReference type="PANTHER" id="PTHR12483">
    <property type="entry name" value="SOLUTE CARRIER FAMILY 31 COPPER TRANSPORTERS"/>
    <property type="match status" value="1"/>
</dbReference>
<keyword evidence="3 4" id="KW-0472">Membrane</keyword>
<protein>
    <recommendedName>
        <fullName evidence="4">Copper transport protein</fullName>
    </recommendedName>
</protein>